<keyword evidence="1 5" id="KW-0238">DNA-binding</keyword>
<dbReference type="PROSITE" id="PS50157">
    <property type="entry name" value="ZINC_FINGER_C2H2_2"/>
    <property type="match status" value="1"/>
</dbReference>
<dbReference type="InterPro" id="IPR001356">
    <property type="entry name" value="HD"/>
</dbReference>
<feature type="compositionally biased region" description="Polar residues" evidence="6">
    <location>
        <begin position="1"/>
        <end position="19"/>
    </location>
</feature>
<dbReference type="GO" id="GO:0008270">
    <property type="term" value="F:zinc ion binding"/>
    <property type="evidence" value="ECO:0007669"/>
    <property type="project" value="UniProtKB-KW"/>
</dbReference>
<feature type="region of interest" description="Disordered" evidence="6">
    <location>
        <begin position="148"/>
        <end position="185"/>
    </location>
</feature>
<evidence type="ECO:0000256" key="5">
    <source>
        <dbReference type="PROSITE-ProRule" id="PRU00108"/>
    </source>
</evidence>
<feature type="compositionally biased region" description="Basic residues" evidence="6">
    <location>
        <begin position="360"/>
        <end position="373"/>
    </location>
</feature>
<evidence type="ECO:0000256" key="1">
    <source>
        <dbReference type="ARBA" id="ARBA00023125"/>
    </source>
</evidence>
<dbReference type="Gene3D" id="1.10.10.60">
    <property type="entry name" value="Homeodomain-like"/>
    <property type="match status" value="1"/>
</dbReference>
<dbReference type="GO" id="GO:0003677">
    <property type="term" value="F:DNA binding"/>
    <property type="evidence" value="ECO:0007669"/>
    <property type="project" value="UniProtKB-UniRule"/>
</dbReference>
<dbReference type="Pfam" id="PF05920">
    <property type="entry name" value="Homeobox_KN"/>
    <property type="match status" value="1"/>
</dbReference>
<evidence type="ECO:0000256" key="4">
    <source>
        <dbReference type="PROSITE-ProRule" id="PRU00042"/>
    </source>
</evidence>
<proteinExistence type="predicted"/>
<comment type="caution">
    <text evidence="9">The sequence shown here is derived from an EMBL/GenBank/DDBJ whole genome shotgun (WGS) entry which is preliminary data.</text>
</comment>
<dbReference type="PROSITE" id="PS00028">
    <property type="entry name" value="ZINC_FINGER_C2H2_1"/>
    <property type="match status" value="1"/>
</dbReference>
<feature type="compositionally biased region" description="Polar residues" evidence="6">
    <location>
        <begin position="804"/>
        <end position="815"/>
    </location>
</feature>
<dbReference type="CDD" id="cd00086">
    <property type="entry name" value="homeodomain"/>
    <property type="match status" value="1"/>
</dbReference>
<dbReference type="EMBL" id="WIGN01000126">
    <property type="protein sequence ID" value="KAF6807969.1"/>
    <property type="molecule type" value="Genomic_DNA"/>
</dbReference>
<feature type="DNA-binding region" description="Homeobox" evidence="5">
    <location>
        <begin position="178"/>
        <end position="240"/>
    </location>
</feature>
<keyword evidence="3 5" id="KW-0539">Nucleus</keyword>
<comment type="subcellular location">
    <subcellularLocation>
        <location evidence="5">Nucleus</location>
    </subcellularLocation>
</comment>
<organism evidence="9 10">
    <name type="scientific">Colletotrichum sojae</name>
    <dbReference type="NCBI Taxonomy" id="2175907"/>
    <lineage>
        <taxon>Eukaryota</taxon>
        <taxon>Fungi</taxon>
        <taxon>Dikarya</taxon>
        <taxon>Ascomycota</taxon>
        <taxon>Pezizomycotina</taxon>
        <taxon>Sordariomycetes</taxon>
        <taxon>Hypocreomycetidae</taxon>
        <taxon>Glomerellales</taxon>
        <taxon>Glomerellaceae</taxon>
        <taxon>Colletotrichum</taxon>
        <taxon>Colletotrichum orchidearum species complex</taxon>
    </lineage>
</organism>
<dbReference type="Proteomes" id="UP000652219">
    <property type="component" value="Unassembled WGS sequence"/>
</dbReference>
<feature type="compositionally biased region" description="Low complexity" evidence="6">
    <location>
        <begin position="326"/>
        <end position="346"/>
    </location>
</feature>
<dbReference type="PANTHER" id="PTHR11850">
    <property type="entry name" value="HOMEOBOX PROTEIN TRANSCRIPTION FACTORS"/>
    <property type="match status" value="1"/>
</dbReference>
<dbReference type="InterPro" id="IPR050224">
    <property type="entry name" value="TALE_homeobox"/>
</dbReference>
<keyword evidence="2 5" id="KW-0371">Homeobox</keyword>
<feature type="domain" description="C2H2-type" evidence="8">
    <location>
        <begin position="384"/>
        <end position="412"/>
    </location>
</feature>
<evidence type="ECO:0000256" key="6">
    <source>
        <dbReference type="SAM" id="MobiDB-lite"/>
    </source>
</evidence>
<reference evidence="9 10" key="1">
    <citation type="journal article" date="2020" name="Phytopathology">
        <title>Genome Sequence Resources of Colletotrichum truncatum, C. plurivorum, C. musicola, and C. sojae: Four Species Pathogenic to Soybean (Glycine max).</title>
        <authorList>
            <person name="Rogerio F."/>
            <person name="Boufleur T.R."/>
            <person name="Ciampi-Guillardi M."/>
            <person name="Sukno S.A."/>
            <person name="Thon M.R."/>
            <person name="Massola Junior N.S."/>
            <person name="Baroncelli R."/>
        </authorList>
    </citation>
    <scope>NUCLEOTIDE SEQUENCE [LARGE SCALE GENOMIC DNA]</scope>
    <source>
        <strain evidence="9 10">LFN0009</strain>
    </source>
</reference>
<evidence type="ECO:0000259" key="7">
    <source>
        <dbReference type="PROSITE" id="PS50071"/>
    </source>
</evidence>
<keyword evidence="4" id="KW-0479">Metal-binding</keyword>
<dbReference type="GO" id="GO:0005634">
    <property type="term" value="C:nucleus"/>
    <property type="evidence" value="ECO:0007669"/>
    <property type="project" value="UniProtKB-SubCell"/>
</dbReference>
<feature type="region of interest" description="Disordered" evidence="6">
    <location>
        <begin position="245"/>
        <end position="273"/>
    </location>
</feature>
<keyword evidence="4" id="KW-0863">Zinc-finger</keyword>
<dbReference type="InterPro" id="IPR008422">
    <property type="entry name" value="KN_HD"/>
</dbReference>
<keyword evidence="10" id="KW-1185">Reference proteome</keyword>
<accession>A0A8H6J7I8</accession>
<feature type="region of interest" description="Disordered" evidence="6">
    <location>
        <begin position="963"/>
        <end position="996"/>
    </location>
</feature>
<evidence type="ECO:0000313" key="9">
    <source>
        <dbReference type="EMBL" id="KAF6807969.1"/>
    </source>
</evidence>
<dbReference type="PROSITE" id="PS50071">
    <property type="entry name" value="HOMEOBOX_2"/>
    <property type="match status" value="1"/>
</dbReference>
<feature type="region of interest" description="Disordered" evidence="6">
    <location>
        <begin position="765"/>
        <end position="831"/>
    </location>
</feature>
<evidence type="ECO:0000256" key="3">
    <source>
        <dbReference type="ARBA" id="ARBA00023242"/>
    </source>
</evidence>
<feature type="region of interest" description="Disordered" evidence="6">
    <location>
        <begin position="308"/>
        <end position="375"/>
    </location>
</feature>
<sequence>MDANMSYQATSQADKTNVNDPAMPTQEPRRCDSRPDLTLDGIDNFDALQSTPFGAFSGQNSPFEFDGALDYIGDSVSSGWATPLASCSNCITWGYQCQTGQEREAQGRCVPCASLGCECSFTEASPGPSAGGNEVSNTIHGSSLALADLQAPPTPEASKRSSGTFEPSAIAGAATPPPPKIGTRFSRDSSRILKQWLSSHSHHPYPSDEEKKLLQLQTGLSKTQITNWLINARRRGKVQVRQRSISPYSGGMGTNPINVPVRPGTPAPRSSRYESLNPLERWVDSPPEHEPATVTAIARAVASSHVESADGSFNASYTDDDRPRSLRSSASSVGTSSGGSLASAFSQKSNNSIGVPRPPPRPRGRMRQRKRAVRTPLGFPKNQYQCTFCTETFRTKHDWQRHEKSLHMPLEKWTCSPDGPTAVNLDTGQRCCVFCGEVEPSQAHLDDHNPSACQERTFNRKDHLKQHVRLVHNSGLVDWVAKLWRVAVPDIKSRCGFCNALLDTWSFRADHLADHFKMGQDISNWKGDWGFEKEVMDMVENSVPPYLIEYERFSPFPYQASGTPPESPRNAFGLLALELNHFLRLFYDRTGNMPNNREVQLEACRIVFASETSSSLKISLGGHHESWMRDLIVSSEDITREARFGPIRSSAESMMSVVQIKGKRTLFENCESEAQLQSFVGARRVLGMGAISDQDLQNEACKIVAGLGKDCGVFPSDFVANWLVHLIGSSTGWLLGFKTRAQLLPGKESADFSFPLGNIDRSGASAPLEAPGAALSQPGDSRSQYDNGMAFDDWKSLSRGQGPDLNSFNQLTTDPRSLLQDAGDPSSQLSSNFVPPALSMGETYAMETALEPSSEMLPSPTNVGPQGNVPASPGLDNNGMALDFPPIWSGVKANYAFFNDANFHRWLTTELRRWVAATMSPNNPNCHVPSDQELQHQARFIVFEDGDPWNQTSADNSEWLRRFKRDVGIPTDSDPDPQEQPRASLEKSGGAGPSSS</sequence>
<gene>
    <name evidence="9" type="ORF">CSOJ01_07819</name>
</gene>
<evidence type="ECO:0000259" key="8">
    <source>
        <dbReference type="PROSITE" id="PS50157"/>
    </source>
</evidence>
<dbReference type="AlphaFoldDB" id="A0A8H6J7I8"/>
<name>A0A8H6J7I8_9PEZI</name>
<feature type="domain" description="Homeobox" evidence="7">
    <location>
        <begin position="176"/>
        <end position="239"/>
    </location>
</feature>
<dbReference type="SMART" id="SM00355">
    <property type="entry name" value="ZnF_C2H2"/>
    <property type="match status" value="3"/>
</dbReference>
<keyword evidence="4" id="KW-0862">Zinc</keyword>
<dbReference type="InterPro" id="IPR013087">
    <property type="entry name" value="Znf_C2H2_type"/>
</dbReference>
<protein>
    <submittedName>
        <fullName evidence="9">C2H2 type zinc finger domain-containing protein</fullName>
    </submittedName>
</protein>
<feature type="region of interest" description="Disordered" evidence="6">
    <location>
        <begin position="1"/>
        <end position="35"/>
    </location>
</feature>
<evidence type="ECO:0000256" key="2">
    <source>
        <dbReference type="ARBA" id="ARBA00023155"/>
    </source>
</evidence>
<dbReference type="SUPFAM" id="SSF46689">
    <property type="entry name" value="Homeodomain-like"/>
    <property type="match status" value="1"/>
</dbReference>
<dbReference type="GO" id="GO:0006355">
    <property type="term" value="P:regulation of DNA-templated transcription"/>
    <property type="evidence" value="ECO:0007669"/>
    <property type="project" value="InterPro"/>
</dbReference>
<dbReference type="InterPro" id="IPR009057">
    <property type="entry name" value="Homeodomain-like_sf"/>
</dbReference>
<dbReference type="SMART" id="SM00389">
    <property type="entry name" value="HOX"/>
    <property type="match status" value="1"/>
</dbReference>
<evidence type="ECO:0000313" key="10">
    <source>
        <dbReference type="Proteomes" id="UP000652219"/>
    </source>
</evidence>